<evidence type="ECO:0000256" key="2">
    <source>
        <dbReference type="ARBA" id="ARBA00023125"/>
    </source>
</evidence>
<evidence type="ECO:0000313" key="6">
    <source>
        <dbReference type="Proteomes" id="UP000282832"/>
    </source>
</evidence>
<keyword evidence="1" id="KW-0805">Transcription regulation</keyword>
<keyword evidence="6" id="KW-1185">Reference proteome</keyword>
<dbReference type="OrthoDB" id="629929at2"/>
<reference evidence="5 6" key="1">
    <citation type="submission" date="2019-01" db="EMBL/GenBank/DDBJ databases">
        <authorList>
            <person name="Chen W.-M."/>
        </authorList>
    </citation>
    <scope>NUCLEOTIDE SEQUENCE [LARGE SCALE GENOMIC DNA]</scope>
    <source>
        <strain evidence="5 6">FSY-15</strain>
    </source>
</reference>
<evidence type="ECO:0000256" key="1">
    <source>
        <dbReference type="ARBA" id="ARBA00023015"/>
    </source>
</evidence>
<dbReference type="SUPFAM" id="SSF46689">
    <property type="entry name" value="Homeodomain-like"/>
    <property type="match status" value="1"/>
</dbReference>
<dbReference type="PROSITE" id="PS01124">
    <property type="entry name" value="HTH_ARAC_FAMILY_2"/>
    <property type="match status" value="1"/>
</dbReference>
<dbReference type="InterPro" id="IPR009057">
    <property type="entry name" value="Homeodomain-like_sf"/>
</dbReference>
<organism evidence="5 6">
    <name type="scientific">Sandaracinomonas limnophila</name>
    <dbReference type="NCBI Taxonomy" id="1862386"/>
    <lineage>
        <taxon>Bacteria</taxon>
        <taxon>Pseudomonadati</taxon>
        <taxon>Bacteroidota</taxon>
        <taxon>Cytophagia</taxon>
        <taxon>Cytophagales</taxon>
        <taxon>Flectobacillaceae</taxon>
        <taxon>Sandaracinomonas</taxon>
    </lineage>
</organism>
<protein>
    <submittedName>
        <fullName evidence="5">AraC family transcriptional regulator</fullName>
    </submittedName>
</protein>
<dbReference type="EMBL" id="SACY01000005">
    <property type="protein sequence ID" value="RVU23645.1"/>
    <property type="molecule type" value="Genomic_DNA"/>
</dbReference>
<dbReference type="AlphaFoldDB" id="A0A437PN10"/>
<evidence type="ECO:0000259" key="4">
    <source>
        <dbReference type="PROSITE" id="PS01124"/>
    </source>
</evidence>
<comment type="caution">
    <text evidence="5">The sequence shown here is derived from an EMBL/GenBank/DDBJ whole genome shotgun (WGS) entry which is preliminary data.</text>
</comment>
<dbReference type="GO" id="GO:0043565">
    <property type="term" value="F:sequence-specific DNA binding"/>
    <property type="evidence" value="ECO:0007669"/>
    <property type="project" value="InterPro"/>
</dbReference>
<evidence type="ECO:0000256" key="3">
    <source>
        <dbReference type="ARBA" id="ARBA00023163"/>
    </source>
</evidence>
<dbReference type="Gene3D" id="1.10.10.60">
    <property type="entry name" value="Homeodomain-like"/>
    <property type="match status" value="1"/>
</dbReference>
<evidence type="ECO:0000313" key="5">
    <source>
        <dbReference type="EMBL" id="RVU23645.1"/>
    </source>
</evidence>
<keyword evidence="2" id="KW-0238">DNA-binding</keyword>
<dbReference type="PANTHER" id="PTHR43280:SF32">
    <property type="entry name" value="TRANSCRIPTIONAL REGULATORY PROTEIN"/>
    <property type="match status" value="1"/>
</dbReference>
<keyword evidence="3" id="KW-0804">Transcription</keyword>
<dbReference type="SMART" id="SM00342">
    <property type="entry name" value="HTH_ARAC"/>
    <property type="match status" value="1"/>
</dbReference>
<accession>A0A437PN10</accession>
<dbReference type="GO" id="GO:0003700">
    <property type="term" value="F:DNA-binding transcription factor activity"/>
    <property type="evidence" value="ECO:0007669"/>
    <property type="project" value="InterPro"/>
</dbReference>
<sequence length="275" mass="32288">MGHFNVFPVLKFDASVKPKPLPYRRRDFYKVMLVWGDIDVYYADKVIPIKRPSLVFSNPQIPYKCERLENTEGGSYCIFNQTFFEGFGNLTQYSVFKPGENHVFELDEKQFEFVKTIYARMHEEIASEYVHKFDALRNLVFELLHVAMKMQPVDQYDRHPMNASQRISGMFLELLERQFPIDENFPKIQLKTPSEFATQLNVHVNHLNRSLKEATFKTTSQIIAERILQEAKVMIKQSKISIADISFALGFLEVTHFNNFFKKHLGISPLKFRNM</sequence>
<proteinExistence type="predicted"/>
<dbReference type="InterPro" id="IPR018060">
    <property type="entry name" value="HTH_AraC"/>
</dbReference>
<dbReference type="Proteomes" id="UP000282832">
    <property type="component" value="Unassembled WGS sequence"/>
</dbReference>
<dbReference type="PANTHER" id="PTHR43280">
    <property type="entry name" value="ARAC-FAMILY TRANSCRIPTIONAL REGULATOR"/>
    <property type="match status" value="1"/>
</dbReference>
<feature type="domain" description="HTH araC/xylS-type" evidence="4">
    <location>
        <begin position="181"/>
        <end position="275"/>
    </location>
</feature>
<dbReference type="Pfam" id="PF12833">
    <property type="entry name" value="HTH_18"/>
    <property type="match status" value="1"/>
</dbReference>
<name>A0A437PN10_9BACT</name>
<gene>
    <name evidence="5" type="ORF">EOJ36_10810</name>
</gene>